<accession>A0ABD2YGY7</accession>
<dbReference type="Pfam" id="PF14372">
    <property type="entry name" value="hAT-like_RNase-H"/>
    <property type="match status" value="1"/>
</dbReference>
<name>A0ABD2YGY7_9GENT</name>
<dbReference type="InterPro" id="IPR012337">
    <property type="entry name" value="RNaseH-like_sf"/>
</dbReference>
<dbReference type="Pfam" id="PF05699">
    <property type="entry name" value="Dimer_Tnp_hAT"/>
    <property type="match status" value="1"/>
</dbReference>
<dbReference type="InterPro" id="IPR025525">
    <property type="entry name" value="hAT-like_transposase_RNase-H"/>
</dbReference>
<comment type="caution">
    <text evidence="4">The sequence shown here is derived from an EMBL/GenBank/DDBJ whole genome shotgun (WGS) entry which is preliminary data.</text>
</comment>
<dbReference type="AlphaFoldDB" id="A0ABD2YGY7"/>
<dbReference type="EMBL" id="JBJUIK010000013">
    <property type="protein sequence ID" value="KAL3505579.1"/>
    <property type="molecule type" value="Genomic_DNA"/>
</dbReference>
<evidence type="ECO:0000313" key="5">
    <source>
        <dbReference type="Proteomes" id="UP001630127"/>
    </source>
</evidence>
<feature type="region of interest" description="Disordered" evidence="1">
    <location>
        <begin position="67"/>
        <end position="89"/>
    </location>
</feature>
<feature type="domain" description="HAT C-terminal dimerisation" evidence="2">
    <location>
        <begin position="124"/>
        <end position="171"/>
    </location>
</feature>
<organism evidence="4 5">
    <name type="scientific">Cinchona calisaya</name>
    <dbReference type="NCBI Taxonomy" id="153742"/>
    <lineage>
        <taxon>Eukaryota</taxon>
        <taxon>Viridiplantae</taxon>
        <taxon>Streptophyta</taxon>
        <taxon>Embryophyta</taxon>
        <taxon>Tracheophyta</taxon>
        <taxon>Spermatophyta</taxon>
        <taxon>Magnoliopsida</taxon>
        <taxon>eudicotyledons</taxon>
        <taxon>Gunneridae</taxon>
        <taxon>Pentapetalae</taxon>
        <taxon>asterids</taxon>
        <taxon>lamiids</taxon>
        <taxon>Gentianales</taxon>
        <taxon>Rubiaceae</taxon>
        <taxon>Cinchonoideae</taxon>
        <taxon>Cinchoneae</taxon>
        <taxon>Cinchona</taxon>
    </lineage>
</organism>
<reference evidence="4 5" key="1">
    <citation type="submission" date="2024-11" db="EMBL/GenBank/DDBJ databases">
        <title>A near-complete genome assembly of Cinchona calisaya.</title>
        <authorList>
            <person name="Lian D.C."/>
            <person name="Zhao X.W."/>
            <person name="Wei L."/>
        </authorList>
    </citation>
    <scope>NUCLEOTIDE SEQUENCE [LARGE SCALE GENOMIC DNA]</scope>
    <source>
        <tissue evidence="4">Nenye</tissue>
    </source>
</reference>
<keyword evidence="5" id="KW-1185">Reference proteome</keyword>
<feature type="domain" description="hAT-like transposase RNase-H fold" evidence="3">
    <location>
        <begin position="1"/>
        <end position="61"/>
    </location>
</feature>
<evidence type="ECO:0000313" key="4">
    <source>
        <dbReference type="EMBL" id="KAL3505579.1"/>
    </source>
</evidence>
<proteinExistence type="predicted"/>
<gene>
    <name evidence="4" type="ORF">ACH5RR_030961</name>
</gene>
<dbReference type="SUPFAM" id="SSF53098">
    <property type="entry name" value="Ribonuclease H-like"/>
    <property type="match status" value="1"/>
</dbReference>
<dbReference type="PANTHER" id="PTHR23272:SF135">
    <property type="entry name" value="ZINC FINGER BED DOMAIN-CONTAINING PROTEIN DAYSLEEPER-LIKE"/>
    <property type="match status" value="1"/>
</dbReference>
<evidence type="ECO:0000259" key="2">
    <source>
        <dbReference type="Pfam" id="PF05699"/>
    </source>
</evidence>
<protein>
    <recommendedName>
        <fullName evidence="6">Transposase</fullName>
    </recommendedName>
</protein>
<dbReference type="Proteomes" id="UP001630127">
    <property type="component" value="Unassembled WGS sequence"/>
</dbReference>
<evidence type="ECO:0000256" key="1">
    <source>
        <dbReference type="SAM" id="MobiDB-lite"/>
    </source>
</evidence>
<evidence type="ECO:0000259" key="3">
    <source>
        <dbReference type="Pfam" id="PF14372"/>
    </source>
</evidence>
<dbReference type="InterPro" id="IPR008906">
    <property type="entry name" value="HATC_C_dom"/>
</dbReference>
<sequence length="179" mass="20909">MQEQLNEYWEDVFSVLAVATVMDPRCKMKYIEFLSLKYGNGSNCSQVTDVFVDIHNLYDEYMAHNTETESPISDSKNSDSDSDSEDLPEHIKQRCENPKFGFDCLDDYNEFIQSDIQPQNQKSDLECYLEEPLVPWSLNFNLLSWWGTLGRKYPILSKMARDLLAMQFSLVTDFDAYLY</sequence>
<evidence type="ECO:0008006" key="6">
    <source>
        <dbReference type="Google" id="ProtNLM"/>
    </source>
</evidence>
<dbReference type="PANTHER" id="PTHR23272">
    <property type="entry name" value="BED FINGER-RELATED"/>
    <property type="match status" value="1"/>
</dbReference>